<feature type="chain" id="PRO_5008399718" evidence="3">
    <location>
        <begin position="28"/>
        <end position="326"/>
    </location>
</feature>
<proteinExistence type="predicted"/>
<dbReference type="VEuPathDB" id="VectorBase:GAUT049944"/>
<evidence type="ECO:0000313" key="5">
    <source>
        <dbReference type="Proteomes" id="UP000078200"/>
    </source>
</evidence>
<evidence type="ECO:0000313" key="4">
    <source>
        <dbReference type="EnsemblMetazoa" id="GAUT049944-PA"/>
    </source>
</evidence>
<feature type="transmembrane region" description="Helical" evidence="2">
    <location>
        <begin position="263"/>
        <end position="283"/>
    </location>
</feature>
<keyword evidence="2" id="KW-1133">Transmembrane helix</keyword>
<keyword evidence="2" id="KW-0812">Transmembrane</keyword>
<evidence type="ECO:0000256" key="1">
    <source>
        <dbReference type="SAM" id="MobiDB-lite"/>
    </source>
</evidence>
<feature type="region of interest" description="Disordered" evidence="1">
    <location>
        <begin position="116"/>
        <end position="142"/>
    </location>
</feature>
<dbReference type="AlphaFoldDB" id="A0A1A9VWH9"/>
<accession>A0A1A9VWH9</accession>
<keyword evidence="2" id="KW-0472">Membrane</keyword>
<dbReference type="Proteomes" id="UP000078200">
    <property type="component" value="Unassembled WGS sequence"/>
</dbReference>
<feature type="signal peptide" evidence="3">
    <location>
        <begin position="1"/>
        <end position="27"/>
    </location>
</feature>
<evidence type="ECO:0000256" key="2">
    <source>
        <dbReference type="SAM" id="Phobius"/>
    </source>
</evidence>
<keyword evidence="3" id="KW-0732">Signal</keyword>
<keyword evidence="5" id="KW-1185">Reference proteome</keyword>
<sequence>MIICKISNRFRLQFLKFIAVYLYVTKAQPITNGVLSSLNRKIDRYTTVGTINENLTEGLLNTSANILKSNTIIDKNFKLLKAENHRHENSTNLTTNYNMYEYSSGFVPIKFPDTEKPSSETNLVRTRDDNSNYWSSGNTKVGMLPHKQMKRNQISAQYYNNNNPDHLSKSGNAAKDDANADLPNYRSYGSGAYSKYYVPSTNQYSVHATRYTVGSEMEENIPFDVYGADGQYPGSGGEYSYTFPIAQKSIASKNRSELSHKALLAKSFLIPLASAAVLGIAAALVSNPLLLQLGTVSSAGPIVVGKRKRRDLLILTPNSNVAIEKI</sequence>
<dbReference type="EnsemblMetazoa" id="GAUT049944-RA">
    <property type="protein sequence ID" value="GAUT049944-PA"/>
    <property type="gene ID" value="GAUT049944"/>
</dbReference>
<name>A0A1A9VWH9_GLOAU</name>
<evidence type="ECO:0000256" key="3">
    <source>
        <dbReference type="SAM" id="SignalP"/>
    </source>
</evidence>
<organism evidence="4 5">
    <name type="scientific">Glossina austeni</name>
    <name type="common">Savannah tsetse fly</name>
    <dbReference type="NCBI Taxonomy" id="7395"/>
    <lineage>
        <taxon>Eukaryota</taxon>
        <taxon>Metazoa</taxon>
        <taxon>Ecdysozoa</taxon>
        <taxon>Arthropoda</taxon>
        <taxon>Hexapoda</taxon>
        <taxon>Insecta</taxon>
        <taxon>Pterygota</taxon>
        <taxon>Neoptera</taxon>
        <taxon>Endopterygota</taxon>
        <taxon>Diptera</taxon>
        <taxon>Brachycera</taxon>
        <taxon>Muscomorpha</taxon>
        <taxon>Hippoboscoidea</taxon>
        <taxon>Glossinidae</taxon>
        <taxon>Glossina</taxon>
    </lineage>
</organism>
<protein>
    <submittedName>
        <fullName evidence="4">Uncharacterized protein</fullName>
    </submittedName>
</protein>
<reference evidence="4" key="1">
    <citation type="submission" date="2020-05" db="UniProtKB">
        <authorList>
            <consortium name="EnsemblMetazoa"/>
        </authorList>
    </citation>
    <scope>IDENTIFICATION</scope>
    <source>
        <strain evidence="4">TTRI</strain>
    </source>
</reference>